<dbReference type="EMBL" id="MGDD01000252">
    <property type="protein sequence ID" value="OGL43859.1"/>
    <property type="molecule type" value="Genomic_DNA"/>
</dbReference>
<organism evidence="2 3">
    <name type="scientific">Candidatus Schekmanbacteria bacterium RBG_13_48_7</name>
    <dbReference type="NCBI Taxonomy" id="1817878"/>
    <lineage>
        <taxon>Bacteria</taxon>
        <taxon>Candidatus Schekmaniibacteriota</taxon>
    </lineage>
</organism>
<dbReference type="Proteomes" id="UP000179266">
    <property type="component" value="Unassembled WGS sequence"/>
</dbReference>
<evidence type="ECO:0000259" key="1">
    <source>
        <dbReference type="Pfam" id="PF01261"/>
    </source>
</evidence>
<protein>
    <recommendedName>
        <fullName evidence="1">Xylose isomerase-like TIM barrel domain-containing protein</fullName>
    </recommendedName>
</protein>
<dbReference type="AlphaFoldDB" id="A0A1F7RQM8"/>
<evidence type="ECO:0000313" key="2">
    <source>
        <dbReference type="EMBL" id="OGL43859.1"/>
    </source>
</evidence>
<name>A0A1F7RQM8_9BACT</name>
<dbReference type="InterPro" id="IPR036237">
    <property type="entry name" value="Xyl_isomerase-like_sf"/>
</dbReference>
<dbReference type="InterPro" id="IPR013022">
    <property type="entry name" value="Xyl_isomerase-like_TIM-brl"/>
</dbReference>
<dbReference type="Pfam" id="PF01261">
    <property type="entry name" value="AP_endonuc_2"/>
    <property type="match status" value="1"/>
</dbReference>
<gene>
    <name evidence="2" type="ORF">A2161_19110</name>
</gene>
<dbReference type="SUPFAM" id="SSF51658">
    <property type="entry name" value="Xylose isomerase-like"/>
    <property type="match status" value="1"/>
</dbReference>
<sequence>MLPYRRLKSKECLYCLSTFIKYMNNNKIGWVITSIENLDIIENFNLNHCELGFIHQNEQQKLLQLLPELKCTFGLHFPLFRFGDTIPSSTEYALLDFNEARSEFFFKNVENDAKIAMETNAKYLLVHLQRFFRLFSEKLTISESRFWELVFKKGDRLRKIQEKFNVKIILEGLCGCNLFFSSKHYLKFIMAFPQFGYCLDVSHIQLDRWIFGIDPASFVEQLKSHISNIHLNNFKIPDD</sequence>
<proteinExistence type="predicted"/>
<reference evidence="2 3" key="1">
    <citation type="journal article" date="2016" name="Nat. Commun.">
        <title>Thousands of microbial genomes shed light on interconnected biogeochemical processes in an aquifer system.</title>
        <authorList>
            <person name="Anantharaman K."/>
            <person name="Brown C.T."/>
            <person name="Hug L.A."/>
            <person name="Sharon I."/>
            <person name="Castelle C.J."/>
            <person name="Probst A.J."/>
            <person name="Thomas B.C."/>
            <person name="Singh A."/>
            <person name="Wilkins M.J."/>
            <person name="Karaoz U."/>
            <person name="Brodie E.L."/>
            <person name="Williams K.H."/>
            <person name="Hubbard S.S."/>
            <person name="Banfield J.F."/>
        </authorList>
    </citation>
    <scope>NUCLEOTIDE SEQUENCE [LARGE SCALE GENOMIC DNA]</scope>
</reference>
<dbReference type="Gene3D" id="3.20.20.150">
    <property type="entry name" value="Divalent-metal-dependent TIM barrel enzymes"/>
    <property type="match status" value="1"/>
</dbReference>
<comment type="caution">
    <text evidence="2">The sequence shown here is derived from an EMBL/GenBank/DDBJ whole genome shotgun (WGS) entry which is preliminary data.</text>
</comment>
<accession>A0A1F7RQM8</accession>
<feature type="non-terminal residue" evidence="2">
    <location>
        <position position="239"/>
    </location>
</feature>
<evidence type="ECO:0000313" key="3">
    <source>
        <dbReference type="Proteomes" id="UP000179266"/>
    </source>
</evidence>
<feature type="domain" description="Xylose isomerase-like TIM barrel" evidence="1">
    <location>
        <begin position="81"/>
        <end position="237"/>
    </location>
</feature>